<dbReference type="Gene3D" id="3.40.50.720">
    <property type="entry name" value="NAD(P)-binding Rossmann-like Domain"/>
    <property type="match status" value="1"/>
</dbReference>
<comment type="similarity">
    <text evidence="1">Belongs to the short-chain dehydrogenases/reductases (SDR) family.</text>
</comment>
<dbReference type="PROSITE" id="PS00061">
    <property type="entry name" value="ADH_SHORT"/>
    <property type="match status" value="1"/>
</dbReference>
<protein>
    <submittedName>
        <fullName evidence="5">SDR family NAD(P)-dependent oxidoreductase</fullName>
    </submittedName>
</protein>
<keyword evidence="6" id="KW-1185">Reference proteome</keyword>
<keyword evidence="3" id="KW-0812">Transmembrane</keyword>
<comment type="caution">
    <text evidence="5">The sequence shown here is derived from an EMBL/GenBank/DDBJ whole genome shotgun (WGS) entry which is preliminary data.</text>
</comment>
<organism evidence="5 6">
    <name type="scientific">Plastoroseomonas hellenica</name>
    <dbReference type="NCBI Taxonomy" id="2687306"/>
    <lineage>
        <taxon>Bacteria</taxon>
        <taxon>Pseudomonadati</taxon>
        <taxon>Pseudomonadota</taxon>
        <taxon>Alphaproteobacteria</taxon>
        <taxon>Acetobacterales</taxon>
        <taxon>Acetobacteraceae</taxon>
        <taxon>Plastoroseomonas</taxon>
    </lineage>
</organism>
<keyword evidence="2" id="KW-0560">Oxidoreductase</keyword>
<feature type="transmembrane region" description="Helical" evidence="3">
    <location>
        <begin position="223"/>
        <end position="244"/>
    </location>
</feature>
<proteinExistence type="inferred from homology"/>
<keyword evidence="3" id="KW-1133">Transmembrane helix</keyword>
<reference evidence="6" key="1">
    <citation type="journal article" date="2021" name="Syst. Appl. Microbiol.">
        <title>Roseomonas hellenica sp. nov., isolated from roots of wild-growing Alkanna tinctoria.</title>
        <authorList>
            <person name="Rat A."/>
            <person name="Naranjo H.D."/>
            <person name="Lebbe L."/>
            <person name="Cnockaert M."/>
            <person name="Krigas N."/>
            <person name="Grigoriadou K."/>
            <person name="Maloupa E."/>
            <person name="Willems A."/>
        </authorList>
    </citation>
    <scope>NUCLEOTIDE SEQUENCE [LARGE SCALE GENOMIC DNA]</scope>
    <source>
        <strain evidence="6">LMG 31523</strain>
    </source>
</reference>
<gene>
    <name evidence="5" type="ORF">GXW71_22705</name>
</gene>
<dbReference type="RefSeq" id="WP_211854967.1">
    <property type="nucleotide sequence ID" value="NZ_JAAGBB010000031.1"/>
</dbReference>
<dbReference type="PANTHER" id="PTHR44196:SF3">
    <property type="entry name" value="SHORT CHAIN DEHYDROGENASE FAMILY PROTEIN"/>
    <property type="match status" value="1"/>
</dbReference>
<evidence type="ECO:0000259" key="4">
    <source>
        <dbReference type="SMART" id="SM00822"/>
    </source>
</evidence>
<dbReference type="SMART" id="SM00822">
    <property type="entry name" value="PKS_KR"/>
    <property type="match status" value="1"/>
</dbReference>
<dbReference type="PRINTS" id="PR00081">
    <property type="entry name" value="GDHRDH"/>
</dbReference>
<accession>A0ABS5F3L8</accession>
<evidence type="ECO:0000256" key="1">
    <source>
        <dbReference type="ARBA" id="ARBA00006484"/>
    </source>
</evidence>
<dbReference type="InterPro" id="IPR036291">
    <property type="entry name" value="NAD(P)-bd_dom_sf"/>
</dbReference>
<evidence type="ECO:0000313" key="5">
    <source>
        <dbReference type="EMBL" id="MBR0667188.1"/>
    </source>
</evidence>
<keyword evidence="3" id="KW-0472">Membrane</keyword>
<feature type="domain" description="Ketoreductase" evidence="4">
    <location>
        <begin position="5"/>
        <end position="191"/>
    </location>
</feature>
<dbReference type="InterPro" id="IPR057326">
    <property type="entry name" value="KR_dom"/>
</dbReference>
<dbReference type="Proteomes" id="UP001196870">
    <property type="component" value="Unassembled WGS sequence"/>
</dbReference>
<dbReference type="CDD" id="cd05233">
    <property type="entry name" value="SDR_c"/>
    <property type="match status" value="1"/>
</dbReference>
<dbReference type="PANTHER" id="PTHR44196">
    <property type="entry name" value="DEHYDROGENASE/REDUCTASE SDR FAMILY MEMBER 7B"/>
    <property type="match status" value="1"/>
</dbReference>
<evidence type="ECO:0000313" key="6">
    <source>
        <dbReference type="Proteomes" id="UP001196870"/>
    </source>
</evidence>
<dbReference type="SUPFAM" id="SSF51735">
    <property type="entry name" value="NAD(P)-binding Rossmann-fold domains"/>
    <property type="match status" value="1"/>
</dbReference>
<evidence type="ECO:0000256" key="2">
    <source>
        <dbReference type="ARBA" id="ARBA00023002"/>
    </source>
</evidence>
<evidence type="ECO:0000256" key="3">
    <source>
        <dbReference type="SAM" id="Phobius"/>
    </source>
</evidence>
<dbReference type="EMBL" id="JAAGBB010000031">
    <property type="protein sequence ID" value="MBR0667188.1"/>
    <property type="molecule type" value="Genomic_DNA"/>
</dbReference>
<dbReference type="InterPro" id="IPR002347">
    <property type="entry name" value="SDR_fam"/>
</dbReference>
<dbReference type="Pfam" id="PF00106">
    <property type="entry name" value="adh_short"/>
    <property type="match status" value="1"/>
</dbReference>
<name>A0ABS5F3L8_9PROT</name>
<dbReference type="InterPro" id="IPR020904">
    <property type="entry name" value="Sc_DH/Rdtase_CS"/>
</dbReference>
<sequence>MRQAETWVILGASSGVGRALAREVAARLSAKIILAGRDLHDLEDTATDLRIRHGVDAEVIGFDAAAPDTHAEFAARTTRRAEGLITVCFLSAIMPAQDAVEVQPTLAAEMVMVNLAGAMVVLLHLANALEKRRGGRVVVVGSVAGDRGRRKNFAYGASKAGLHAFTEGLAARLRPQGILVTLIKPGPLDTSMTWGLPESGLALDPRRAAGAILRATLRGRGTAYVPAIWGPIMTAIRMIPAAIFRRLRF</sequence>